<sequence>MVRLLLFTVLAVNFYIIGVLAETCTLKFNKAKPGLFTAKVDKNDIIQDPQKGFIKFDSSSGLDTYCSTGFRNYAAITTSKLVYQLKFTCSAGSLMYQTPEGTSMELANNDGNLLCEDEAQYYIQTVQYCKNTGLVYGFNVGNTTSISFAEICYDLKNYRAEFVHYVAGVRTKLVDNQFDFNPNNSTKSFPAFKSYTTDDKIFLEEYKNLPVALRMKAANYANLMTSRIANLIPVEQIAGIMEPYVSSFRNMGAIAWWSNLLDYNWRQLQYLIRDLSQVGWYEVYAGFSDEVALPSEGRNLSFTYEVSISPLQTLSRSIPLYVWNYVKKGDNKDSGVVIIGVNSPFFSNEAKEAVFCQDICDKISWMNPLKNTRKFATMGYIFCCHPQDVKTRLTGFPLI</sequence>
<accession>A0A7R8YPE0</accession>
<gene>
    <name evidence="2" type="ORF">HERILL_LOCUS2600</name>
</gene>
<dbReference type="Proteomes" id="UP000594454">
    <property type="component" value="Chromosome 1"/>
</dbReference>
<evidence type="ECO:0000313" key="2">
    <source>
        <dbReference type="EMBL" id="CAD7079380.1"/>
    </source>
</evidence>
<evidence type="ECO:0000256" key="1">
    <source>
        <dbReference type="SAM" id="SignalP"/>
    </source>
</evidence>
<dbReference type="AlphaFoldDB" id="A0A7R8YPE0"/>
<feature type="chain" id="PRO_5031529206" evidence="1">
    <location>
        <begin position="22"/>
        <end position="399"/>
    </location>
</feature>
<evidence type="ECO:0000313" key="3">
    <source>
        <dbReference type="Proteomes" id="UP000594454"/>
    </source>
</evidence>
<proteinExistence type="predicted"/>
<dbReference type="EMBL" id="LR899009">
    <property type="protein sequence ID" value="CAD7079380.1"/>
    <property type="molecule type" value="Genomic_DNA"/>
</dbReference>
<keyword evidence="1" id="KW-0732">Signal</keyword>
<dbReference type="OrthoDB" id="7986954at2759"/>
<name>A0A7R8YPE0_HERIL</name>
<protein>
    <submittedName>
        <fullName evidence="2">Uncharacterized protein</fullName>
    </submittedName>
</protein>
<organism evidence="2 3">
    <name type="scientific">Hermetia illucens</name>
    <name type="common">Black soldier fly</name>
    <dbReference type="NCBI Taxonomy" id="343691"/>
    <lineage>
        <taxon>Eukaryota</taxon>
        <taxon>Metazoa</taxon>
        <taxon>Ecdysozoa</taxon>
        <taxon>Arthropoda</taxon>
        <taxon>Hexapoda</taxon>
        <taxon>Insecta</taxon>
        <taxon>Pterygota</taxon>
        <taxon>Neoptera</taxon>
        <taxon>Endopterygota</taxon>
        <taxon>Diptera</taxon>
        <taxon>Brachycera</taxon>
        <taxon>Stratiomyomorpha</taxon>
        <taxon>Stratiomyidae</taxon>
        <taxon>Hermetiinae</taxon>
        <taxon>Hermetia</taxon>
    </lineage>
</organism>
<dbReference type="InParanoid" id="A0A7R8YPE0"/>
<feature type="signal peptide" evidence="1">
    <location>
        <begin position="1"/>
        <end position="21"/>
    </location>
</feature>
<reference evidence="2 3" key="1">
    <citation type="submission" date="2020-11" db="EMBL/GenBank/DDBJ databases">
        <authorList>
            <person name="Wallbank WR R."/>
            <person name="Pardo Diaz C."/>
            <person name="Kozak K."/>
            <person name="Martin S."/>
            <person name="Jiggins C."/>
            <person name="Moest M."/>
            <person name="Warren A I."/>
            <person name="Generalovic N T."/>
            <person name="Byers J.R.P. K."/>
            <person name="Montejo-Kovacevich G."/>
            <person name="Yen C E."/>
        </authorList>
    </citation>
    <scope>NUCLEOTIDE SEQUENCE [LARGE SCALE GENOMIC DNA]</scope>
</reference>
<keyword evidence="3" id="KW-1185">Reference proteome</keyword>